<feature type="region of interest" description="Disordered" evidence="6">
    <location>
        <begin position="264"/>
        <end position="287"/>
    </location>
</feature>
<feature type="region of interest" description="Disordered" evidence="6">
    <location>
        <begin position="90"/>
        <end position="177"/>
    </location>
</feature>
<dbReference type="InterPro" id="IPR042217">
    <property type="entry name" value="T4SS_VirB10/TrbI"/>
</dbReference>
<dbReference type="GO" id="GO:0016020">
    <property type="term" value="C:membrane"/>
    <property type="evidence" value="ECO:0007669"/>
    <property type="project" value="UniProtKB-SubCell"/>
</dbReference>
<feature type="compositionally biased region" description="Basic and acidic residues" evidence="6">
    <location>
        <begin position="167"/>
        <end position="177"/>
    </location>
</feature>
<comment type="subcellular location">
    <subcellularLocation>
        <location evidence="1">Membrane</location>
        <topology evidence="1">Single-pass membrane protein</topology>
    </subcellularLocation>
</comment>
<keyword evidence="5 7" id="KW-0472">Membrane</keyword>
<dbReference type="RefSeq" id="WP_155442243.1">
    <property type="nucleotide sequence ID" value="NZ_WNLA01000032.1"/>
</dbReference>
<evidence type="ECO:0000256" key="4">
    <source>
        <dbReference type="ARBA" id="ARBA00022989"/>
    </source>
</evidence>
<keyword evidence="3 7" id="KW-0812">Transmembrane</keyword>
<keyword evidence="4 7" id="KW-1133">Transmembrane helix</keyword>
<dbReference type="Pfam" id="PF03743">
    <property type="entry name" value="TrbI"/>
    <property type="match status" value="1"/>
</dbReference>
<proteinExistence type="inferred from homology"/>
<evidence type="ECO:0000256" key="7">
    <source>
        <dbReference type="SAM" id="Phobius"/>
    </source>
</evidence>
<evidence type="ECO:0000256" key="6">
    <source>
        <dbReference type="SAM" id="MobiDB-lite"/>
    </source>
</evidence>
<evidence type="ECO:0000256" key="3">
    <source>
        <dbReference type="ARBA" id="ARBA00022692"/>
    </source>
</evidence>
<comment type="caution">
    <text evidence="8">The sequence shown here is derived from an EMBL/GenBank/DDBJ whole genome shotgun (WGS) entry which is preliminary data.</text>
</comment>
<evidence type="ECO:0000313" key="8">
    <source>
        <dbReference type="EMBL" id="MTW05901.1"/>
    </source>
</evidence>
<dbReference type="Proteomes" id="UP000484015">
    <property type="component" value="Unassembled WGS sequence"/>
</dbReference>
<dbReference type="Gene3D" id="2.40.128.260">
    <property type="entry name" value="Type IV secretion system, VirB10/TraB/TrbI"/>
    <property type="match status" value="1"/>
</dbReference>
<dbReference type="EMBL" id="WNLA01000032">
    <property type="protein sequence ID" value="MTW05901.1"/>
    <property type="molecule type" value="Genomic_DNA"/>
</dbReference>
<dbReference type="InterPro" id="IPR005498">
    <property type="entry name" value="T4SS_VirB10/TraB/TrbI"/>
</dbReference>
<evidence type="ECO:0000313" key="9">
    <source>
        <dbReference type="Proteomes" id="UP000484015"/>
    </source>
</evidence>
<comment type="similarity">
    <text evidence="2">Belongs to the TrbI/VirB10 family.</text>
</comment>
<accession>A0A6L6Q9M5</accession>
<reference evidence="8 9" key="1">
    <citation type="submission" date="2019-11" db="EMBL/GenBank/DDBJ databases">
        <title>Type strains purchased from KCTC, JCM and DSMZ.</title>
        <authorList>
            <person name="Lu H."/>
        </authorList>
    </citation>
    <scope>NUCLEOTIDE SEQUENCE [LARGE SCALE GENOMIC DNA]</scope>
    <source>
        <strain evidence="8 9">KCTC 42409</strain>
    </source>
</reference>
<name>A0A6L6Q9M5_9BURK</name>
<dbReference type="CDD" id="cd16429">
    <property type="entry name" value="VirB10"/>
    <property type="match status" value="1"/>
</dbReference>
<sequence length="505" mass="53756">MTTNDKDLLSADYSPGTLDEKVGVRRVNAKPLMILGIGLGVFLIIIAMVAYDRSAKSQKTAAPRIEKKATATTATFAKAAMGDMAESGIIAPADPRESLTPPPTLPPGDMASAAPAAGQLKPPGASSTAATSVPPIKPLNNDLQLRAPGQQPVNRALGMGAGAGDQYRAERMEQPDKDGERLRELKFKQFEAALQGSSTVAWNPHGKVRTGGSSATNYPATLGMNSRDADLARLASVQAEIANATAEEAQSDKTFQRRMAEVRGQVQGGAGGESITPAMSPSRNDLAKFDGKSDRWKLNTEDEAPAKYQLTTGHVIPAILLTGINSELPGKVIAQVSRDVYDTAKGKDILIPQGTKIYLVYESEIAYGQASVFVAAQRLIYPDGKTRDLGSMPTTDMAGASGMRDQVDNHYARIFGSSFLMSGITAGVAMSQPNQSGVNQQPNARSALSEALGQQLGQTASQMLSKNLNIAPTLNIRPGYRLNIMVVKDLVFKTPYKSFDYARKQ</sequence>
<evidence type="ECO:0000256" key="2">
    <source>
        <dbReference type="ARBA" id="ARBA00010265"/>
    </source>
</evidence>
<gene>
    <name evidence="8" type="ORF">GM668_27865</name>
</gene>
<dbReference type="OrthoDB" id="9766860at2"/>
<protein>
    <submittedName>
        <fullName evidence="8">Conjugal transfer protein TrbI</fullName>
    </submittedName>
</protein>
<evidence type="ECO:0000256" key="5">
    <source>
        <dbReference type="ARBA" id="ARBA00023136"/>
    </source>
</evidence>
<feature type="transmembrane region" description="Helical" evidence="7">
    <location>
        <begin position="32"/>
        <end position="51"/>
    </location>
</feature>
<organism evidence="8 9">
    <name type="scientific">Pseudoduganella ginsengisoli</name>
    <dbReference type="NCBI Taxonomy" id="1462440"/>
    <lineage>
        <taxon>Bacteria</taxon>
        <taxon>Pseudomonadati</taxon>
        <taxon>Pseudomonadota</taxon>
        <taxon>Betaproteobacteria</taxon>
        <taxon>Burkholderiales</taxon>
        <taxon>Oxalobacteraceae</taxon>
        <taxon>Telluria group</taxon>
        <taxon>Pseudoduganella</taxon>
    </lineage>
</organism>
<evidence type="ECO:0000256" key="1">
    <source>
        <dbReference type="ARBA" id="ARBA00004167"/>
    </source>
</evidence>
<dbReference type="AlphaFoldDB" id="A0A6L6Q9M5"/>
<keyword evidence="9" id="KW-1185">Reference proteome</keyword>